<dbReference type="RefSeq" id="YP_010675348.1">
    <property type="nucleotide sequence ID" value="NC_071002.1"/>
</dbReference>
<dbReference type="KEGG" id="vg:77951672"/>
<dbReference type="EMBL" id="MW623430">
    <property type="protein sequence ID" value="QTZ83063.1"/>
    <property type="molecule type" value="Genomic_DNA"/>
</dbReference>
<name>A0AAE7RAM0_9CAUD</name>
<sequence>MKKLKLGDKVICTRDARKRWWKKGKIYEVVKSKNTNELVVLDDEEDEREIRIVEHYLNNDLKLKFELFKEENNMQEFKVGDLVEVIKNSMYARNEFDEYYKKGDKAIVTGVGEVYVHLGDNMTANLVKRGDIKKVEQSPELTVYEEELVLRLAEAINRKNNYLTELENLKYKLNEMEENYEEVSKEIKEVSKEVKEITKKLLTK</sequence>
<keyword evidence="1" id="KW-0175">Coiled coil</keyword>
<proteinExistence type="predicted"/>
<evidence type="ECO:0000313" key="3">
    <source>
        <dbReference type="Proteomes" id="UP000828125"/>
    </source>
</evidence>
<dbReference type="Proteomes" id="UP000828125">
    <property type="component" value="Segment"/>
</dbReference>
<reference evidence="2 3" key="1">
    <citation type="submission" date="2021-02" db="EMBL/GenBank/DDBJ databases">
        <title>Isolation and Efficacy of Vancomycin Resistant Enterococci-specific Bacteriophages in Wax Moth Larvae Model Galleria mellonella.</title>
        <authorList>
            <person name="El Haddad L."/>
            <person name="Clark J.R."/>
            <person name="Terwilliger A.L."/>
            <person name="Harb C.P."/>
            <person name="Chaftari C."/>
            <person name="Duna M."/>
            <person name="Yussef S."/>
            <person name="Stibich M."/>
            <person name="Maresso A."/>
            <person name="Chemaly R.F."/>
        </authorList>
    </citation>
    <scope>NUCLEOTIDE SEQUENCE [LARGE SCALE GENOMIC DNA]</scope>
</reference>
<keyword evidence="3" id="KW-1185">Reference proteome</keyword>
<organism evidence="2 3">
    <name type="scientific">Enterococcus phage MDA1</name>
    <dbReference type="NCBI Taxonomy" id="2816460"/>
    <lineage>
        <taxon>Viruses</taxon>
        <taxon>Duplodnaviria</taxon>
        <taxon>Heunggongvirae</taxon>
        <taxon>Uroviricota</taxon>
        <taxon>Caudoviricetes</taxon>
        <taxon>Rountreeviridae</taxon>
        <taxon>Sarlesvirinae</taxon>
        <taxon>Copernicusvirus</taxon>
        <taxon>Copernicusvirus mda1</taxon>
    </lineage>
</organism>
<evidence type="ECO:0000313" key="2">
    <source>
        <dbReference type="EMBL" id="QTZ83063.1"/>
    </source>
</evidence>
<protein>
    <submittedName>
        <fullName evidence="2">Uncharacterized protein</fullName>
    </submittedName>
</protein>
<evidence type="ECO:0000256" key="1">
    <source>
        <dbReference type="SAM" id="Coils"/>
    </source>
</evidence>
<dbReference type="GeneID" id="77951672"/>
<feature type="coiled-coil region" evidence="1">
    <location>
        <begin position="152"/>
        <end position="200"/>
    </location>
</feature>
<accession>A0AAE7RAM0</accession>